<evidence type="ECO:0000313" key="4">
    <source>
        <dbReference type="EMBL" id="CAC5389986.1"/>
    </source>
</evidence>
<name>A0A6J8C350_MYTCO</name>
<dbReference type="EMBL" id="CACVKT020004420">
    <property type="protein sequence ID" value="CAC5389986.1"/>
    <property type="molecule type" value="Genomic_DNA"/>
</dbReference>
<keyword evidence="2" id="KW-0732">Signal</keyword>
<keyword evidence="5" id="KW-1185">Reference proteome</keyword>
<evidence type="ECO:0000313" key="5">
    <source>
        <dbReference type="Proteomes" id="UP000507470"/>
    </source>
</evidence>
<gene>
    <name evidence="4" type="ORF">MCOR_25114</name>
</gene>
<dbReference type="AlphaFoldDB" id="A0A6J8C350"/>
<keyword evidence="1" id="KW-0472">Membrane</keyword>
<dbReference type="Proteomes" id="UP000507470">
    <property type="component" value="Unassembled WGS sequence"/>
</dbReference>
<evidence type="ECO:0000259" key="3">
    <source>
        <dbReference type="Pfam" id="PF18738"/>
    </source>
</evidence>
<evidence type="ECO:0000256" key="2">
    <source>
        <dbReference type="SAM" id="SignalP"/>
    </source>
</evidence>
<keyword evidence="1" id="KW-0812">Transmembrane</keyword>
<feature type="transmembrane region" description="Helical" evidence="1">
    <location>
        <begin position="222"/>
        <end position="245"/>
    </location>
</feature>
<protein>
    <recommendedName>
        <fullName evidence="3">DZIP3-like HEPN domain-containing protein</fullName>
    </recommendedName>
</protein>
<accession>A0A6J8C350</accession>
<sequence length="841" mass="98595">MPDMDEIFVLTSVVFQIFVLSVESYSLKCPSQASWKLRAQVTCNRTLKYFCLYNSVIGEYVEGCNGPDWDRKGSKRIYAGDFSRGNCLKQRFQPFIFWTNGSVSDCIYAKSICSEEGQVEYKDSSSKDDRVCRCDSEKNYSFVKTPRNVCFCIPTEEDCSCYHKLCPVNYALSADYRCTKRDSKEETKCIDITKYNKTLDEDTDGVSMNNNNLSSMFKWVDTAAACVLVCFCFILIIGGCVFVFLSKLQPLKRHLQRKHKDKSVYRKEQEDVNERRKFILGQLITDEVNYLRIIHLLFRVASQVVRITFNHEIQPNQLRKTLNINKAALEKKYRKREKIINDFQWNLLFGLGKVSSEDFDIRLMIYLLETVADIKVGNLYPVSSDMSISGMLSRIKYIRNETTRRFDRKLSDYQFNQYWDDIGQAVLKLVSSRKLVIEKNQEKNRLIDRLVALNPIAIDNKKLCEFIEMSERYPAMILQQLISEYSISEQVTIEDILRENKHELYHKLNNTEACCQCTTKCNTFIKALHKTAWETLYEVNDGSNSHFCTSDLRNCSERFVPKRIKTLHLSVAKSLIFNIPNIFTFMIRRLCDTGFDKFIMQNQHTLYHHMEKKRCCQCNNVSTEKLFINKTEWNKLFMSLEGLNVKLVHIPKEFSLPHRTRKLTNITSEENNFLVAVLGFKKIVYPVIKNHFNTQCSDDVLNQIRMNIYEEQSTHDSKYFRKDETGKEEWKNVDLKLMIYILKRITKKEEMNEYVDQLCIIDNIRREIVQSSSGVLDEKRFNDIIKSIRKAVLYLGGEFYEEKLLHLQHIQNILGQNTINTTDIECQDKQNAPEVCFKIKE</sequence>
<keyword evidence="1" id="KW-1133">Transmembrane helix</keyword>
<dbReference type="Pfam" id="PF18738">
    <property type="entry name" value="HEPN_DZIP3"/>
    <property type="match status" value="1"/>
</dbReference>
<feature type="chain" id="PRO_5026686201" description="DZIP3-like HEPN domain-containing protein" evidence="2">
    <location>
        <begin position="25"/>
        <end position="841"/>
    </location>
</feature>
<evidence type="ECO:0000256" key="1">
    <source>
        <dbReference type="SAM" id="Phobius"/>
    </source>
</evidence>
<feature type="domain" description="DZIP3-like HEPN" evidence="3">
    <location>
        <begin position="315"/>
        <end position="432"/>
    </location>
</feature>
<proteinExistence type="predicted"/>
<reference evidence="4 5" key="1">
    <citation type="submission" date="2020-06" db="EMBL/GenBank/DDBJ databases">
        <authorList>
            <person name="Li R."/>
            <person name="Bekaert M."/>
        </authorList>
    </citation>
    <scope>NUCLEOTIDE SEQUENCE [LARGE SCALE GENOMIC DNA]</scope>
    <source>
        <strain evidence="5">wild</strain>
    </source>
</reference>
<organism evidence="4 5">
    <name type="scientific">Mytilus coruscus</name>
    <name type="common">Sea mussel</name>
    <dbReference type="NCBI Taxonomy" id="42192"/>
    <lineage>
        <taxon>Eukaryota</taxon>
        <taxon>Metazoa</taxon>
        <taxon>Spiralia</taxon>
        <taxon>Lophotrochozoa</taxon>
        <taxon>Mollusca</taxon>
        <taxon>Bivalvia</taxon>
        <taxon>Autobranchia</taxon>
        <taxon>Pteriomorphia</taxon>
        <taxon>Mytilida</taxon>
        <taxon>Mytiloidea</taxon>
        <taxon>Mytilidae</taxon>
        <taxon>Mytilinae</taxon>
        <taxon>Mytilus</taxon>
    </lineage>
</organism>
<dbReference type="InterPro" id="IPR041249">
    <property type="entry name" value="HEPN_DZIP3"/>
</dbReference>
<feature type="signal peptide" evidence="2">
    <location>
        <begin position="1"/>
        <end position="24"/>
    </location>
</feature>